<dbReference type="SUPFAM" id="SSF161098">
    <property type="entry name" value="MetI-like"/>
    <property type="match status" value="1"/>
</dbReference>
<proteinExistence type="inferred from homology"/>
<evidence type="ECO:0000256" key="8">
    <source>
        <dbReference type="SAM" id="MobiDB-lite"/>
    </source>
</evidence>
<reference evidence="10 11" key="1">
    <citation type="submission" date="2017-03" db="EMBL/GenBank/DDBJ databases">
        <title>Draft genome sequence of Streptomyces scabrisporus NF3, endophyte isolated from Amphipterygium adstringens.</title>
        <authorList>
            <person name="Vazquez M."/>
            <person name="Ceapa C.D."/>
            <person name="Rodriguez Luna D."/>
            <person name="Sanchez Esquivel S."/>
        </authorList>
    </citation>
    <scope>NUCLEOTIDE SEQUENCE [LARGE SCALE GENOMIC DNA]</scope>
    <source>
        <strain evidence="10 11">NF3</strain>
    </source>
</reference>
<comment type="subcellular location">
    <subcellularLocation>
        <location evidence="1 7">Cell membrane</location>
        <topology evidence="1 7">Multi-pass membrane protein</topology>
    </subcellularLocation>
</comment>
<keyword evidence="2 7" id="KW-0813">Transport</keyword>
<keyword evidence="4 7" id="KW-0812">Transmembrane</keyword>
<keyword evidence="5 7" id="KW-1133">Transmembrane helix</keyword>
<feature type="transmembrane region" description="Helical" evidence="7">
    <location>
        <begin position="38"/>
        <end position="57"/>
    </location>
</feature>
<comment type="caution">
    <text evidence="10">The sequence shown here is derived from an EMBL/GenBank/DDBJ whole genome shotgun (WGS) entry which is preliminary data.</text>
</comment>
<evidence type="ECO:0000256" key="4">
    <source>
        <dbReference type="ARBA" id="ARBA00022692"/>
    </source>
</evidence>
<dbReference type="PANTHER" id="PTHR43227:SF8">
    <property type="entry name" value="DIACETYLCHITOBIOSE UPTAKE SYSTEM PERMEASE PROTEIN DASB"/>
    <property type="match status" value="1"/>
</dbReference>
<organism evidence="10 11">
    <name type="scientific">Embleya scabrispora</name>
    <dbReference type="NCBI Taxonomy" id="159449"/>
    <lineage>
        <taxon>Bacteria</taxon>
        <taxon>Bacillati</taxon>
        <taxon>Actinomycetota</taxon>
        <taxon>Actinomycetes</taxon>
        <taxon>Kitasatosporales</taxon>
        <taxon>Streptomycetaceae</taxon>
        <taxon>Embleya</taxon>
    </lineage>
</organism>
<evidence type="ECO:0000256" key="6">
    <source>
        <dbReference type="ARBA" id="ARBA00023136"/>
    </source>
</evidence>
<dbReference type="GO" id="GO:0055085">
    <property type="term" value="P:transmembrane transport"/>
    <property type="evidence" value="ECO:0007669"/>
    <property type="project" value="InterPro"/>
</dbReference>
<keyword evidence="10" id="KW-0762">Sugar transport</keyword>
<feature type="transmembrane region" description="Helical" evidence="7">
    <location>
        <begin position="228"/>
        <end position="251"/>
    </location>
</feature>
<keyword evidence="11" id="KW-1185">Reference proteome</keyword>
<dbReference type="RefSeq" id="WP_078975755.1">
    <property type="nucleotide sequence ID" value="NZ_MWQN01000001.1"/>
</dbReference>
<feature type="transmembrane region" description="Helical" evidence="7">
    <location>
        <begin position="133"/>
        <end position="157"/>
    </location>
</feature>
<accession>A0A1T3NX95</accession>
<name>A0A1T3NX95_9ACTN</name>
<feature type="transmembrane region" description="Helical" evidence="7">
    <location>
        <begin position="98"/>
        <end position="124"/>
    </location>
</feature>
<keyword evidence="6 7" id="KW-0472">Membrane</keyword>
<dbReference type="EMBL" id="MWQN01000001">
    <property type="protein sequence ID" value="OPC81476.1"/>
    <property type="molecule type" value="Genomic_DNA"/>
</dbReference>
<feature type="region of interest" description="Disordered" evidence="8">
    <location>
        <begin position="1"/>
        <end position="30"/>
    </location>
</feature>
<evidence type="ECO:0000256" key="3">
    <source>
        <dbReference type="ARBA" id="ARBA00022475"/>
    </source>
</evidence>
<dbReference type="OrthoDB" id="9804439at2"/>
<dbReference type="InterPro" id="IPR035906">
    <property type="entry name" value="MetI-like_sf"/>
</dbReference>
<dbReference type="InterPro" id="IPR000515">
    <property type="entry name" value="MetI-like"/>
</dbReference>
<dbReference type="Pfam" id="PF00528">
    <property type="entry name" value="BPD_transp_1"/>
    <property type="match status" value="1"/>
</dbReference>
<dbReference type="GO" id="GO:0005886">
    <property type="term" value="C:plasma membrane"/>
    <property type="evidence" value="ECO:0007669"/>
    <property type="project" value="UniProtKB-SubCell"/>
</dbReference>
<evidence type="ECO:0000256" key="1">
    <source>
        <dbReference type="ARBA" id="ARBA00004651"/>
    </source>
</evidence>
<evidence type="ECO:0000313" key="11">
    <source>
        <dbReference type="Proteomes" id="UP000190037"/>
    </source>
</evidence>
<feature type="compositionally biased region" description="Low complexity" evidence="8">
    <location>
        <begin position="1"/>
        <end position="21"/>
    </location>
</feature>
<dbReference type="CDD" id="cd06261">
    <property type="entry name" value="TM_PBP2"/>
    <property type="match status" value="1"/>
</dbReference>
<dbReference type="AlphaFoldDB" id="A0A1T3NX95"/>
<dbReference type="PROSITE" id="PS50928">
    <property type="entry name" value="ABC_TM1"/>
    <property type="match status" value="1"/>
</dbReference>
<sequence length="321" mass="35045">MTATTTPARADRPAPASVRPRGGASKTKTGRRRSWTPFWLLLPSAVILIPLFGYPLYQLGLLSFLKFGQPQASAGEVAEFVGFDNYSTLLGDDQFWDVLFQTVVFAAACVVATLAVGAALAVLLTRVGKWSRLLLLFAALGAWAAPAMTGSTVWMFLFDTNLGLVNEVLGMQGHNWFYDKWSAFALVGVVVVWHSFPFVMISLYAGIESIPVSVLEAARLDGASTWTVFRHVMLPMLRPILTIVVIQSIIWDFKVFTQIYVMTGGGGIAGQNLVLNVYAYQKAFASSDYSLGAAIGVLMTLILLAVTIFYIRALRRSGEEL</sequence>
<feature type="transmembrane region" description="Helical" evidence="7">
    <location>
        <begin position="257"/>
        <end position="279"/>
    </location>
</feature>
<evidence type="ECO:0000256" key="5">
    <source>
        <dbReference type="ARBA" id="ARBA00022989"/>
    </source>
</evidence>
<dbReference type="eggNOG" id="COG1175">
    <property type="taxonomic scope" value="Bacteria"/>
</dbReference>
<dbReference type="Gene3D" id="1.10.3720.10">
    <property type="entry name" value="MetI-like"/>
    <property type="match status" value="1"/>
</dbReference>
<keyword evidence="3" id="KW-1003">Cell membrane</keyword>
<dbReference type="InterPro" id="IPR050809">
    <property type="entry name" value="UgpAE/MalFG_permease"/>
</dbReference>
<gene>
    <name evidence="10" type="ORF">B4N89_11425</name>
</gene>
<comment type="similarity">
    <text evidence="7">Belongs to the binding-protein-dependent transport system permease family.</text>
</comment>
<feature type="domain" description="ABC transmembrane type-1" evidence="9">
    <location>
        <begin position="99"/>
        <end position="310"/>
    </location>
</feature>
<dbReference type="Proteomes" id="UP000190037">
    <property type="component" value="Unassembled WGS sequence"/>
</dbReference>
<evidence type="ECO:0000259" key="9">
    <source>
        <dbReference type="PROSITE" id="PS50928"/>
    </source>
</evidence>
<dbReference type="PANTHER" id="PTHR43227">
    <property type="entry name" value="BLL4140 PROTEIN"/>
    <property type="match status" value="1"/>
</dbReference>
<dbReference type="STRING" id="159449.B4N89_11425"/>
<protein>
    <submittedName>
        <fullName evidence="10">Sugar transporter</fullName>
    </submittedName>
</protein>
<evidence type="ECO:0000313" key="10">
    <source>
        <dbReference type="EMBL" id="OPC81476.1"/>
    </source>
</evidence>
<evidence type="ECO:0000256" key="2">
    <source>
        <dbReference type="ARBA" id="ARBA00022448"/>
    </source>
</evidence>
<evidence type="ECO:0000256" key="7">
    <source>
        <dbReference type="RuleBase" id="RU363032"/>
    </source>
</evidence>
<feature type="transmembrane region" description="Helical" evidence="7">
    <location>
        <begin position="291"/>
        <end position="311"/>
    </location>
</feature>
<feature type="transmembrane region" description="Helical" evidence="7">
    <location>
        <begin position="181"/>
        <end position="207"/>
    </location>
</feature>